<name>K1RXW6_MAGGI</name>
<dbReference type="PANTHER" id="PTHR11409:SF39">
    <property type="entry name" value="ADENOSINE DEAMINASE 2"/>
    <property type="match status" value="1"/>
</dbReference>
<evidence type="ECO:0000256" key="3">
    <source>
        <dbReference type="ARBA" id="ARBA00022801"/>
    </source>
</evidence>
<dbReference type="InterPro" id="IPR002909">
    <property type="entry name" value="IPT_dom"/>
</dbReference>
<accession>K1RXW6</accession>
<gene>
    <name evidence="6" type="ORF">CGI_10012920</name>
</gene>
<comment type="cofactor">
    <cofactor evidence="1">
        <name>Zn(2+)</name>
        <dbReference type="ChEBI" id="CHEBI:29105"/>
    </cofactor>
</comment>
<evidence type="ECO:0000256" key="2">
    <source>
        <dbReference type="ARBA" id="ARBA00022723"/>
    </source>
</evidence>
<sequence>MAVPLLVSALLLVTSLGFVTNDAIGKFEYSYSVNREKLHQQERDFAGYRTDYTENEQIVQNYLEYLKWMEFQKTKDDFYPARPIKLHLSDIKASEIYRVLKKFPKGGNLHLHHNHVVSKSTILDFIYKNAYLLDNFYVRESPEPNKWRFNFYLNPPTGWVKVKDNPKYTKDVIIEHSTFLGVVDDAALNAPTISGLRWKTLDPLFSTIGSAIVNQINISRFHMEAMFQSAIDENVQYFETKTSASNKLYFLDSDPNYTSAHGKHYVDNDLGEKELHMVEDVLNQFQQKNPSFIGYKRIVNSYRRTSQTSLKNDAEKALTLHKQYPHLVAGFDMVAQEDLGFSILFYLRDFAELEVRNESLPYFFHTAETNWPAEYMTSTHVTDPVATIENTYDAILLGAKRVGHGIGFLSHPFLMEQLKQKKIAVEANPVSNQMLGFVPDQRHHPAITYIRYGIPVVLGADDPSTFGYDEFTVDWYEAVMGWDLTLADMRHLATNSLQYSSLLDSEKPAAITKWQNSYNLFITNTKQEACSLTFNKTNPIIESIFPQEGPLTGGNIVKVFGRHFNMAICRTIYCRFGTTTTKGTLVYDHSIDCPSPVRASHGPHLDPMHVKFSVSLDSGSTFISMNKTYSYIHSSHGISIPGVIG</sequence>
<dbReference type="InterPro" id="IPR013783">
    <property type="entry name" value="Ig-like_fold"/>
</dbReference>
<reference evidence="6" key="1">
    <citation type="journal article" date="2012" name="Nature">
        <title>The oyster genome reveals stress adaptation and complexity of shell formation.</title>
        <authorList>
            <person name="Zhang G."/>
            <person name="Fang X."/>
            <person name="Guo X."/>
            <person name="Li L."/>
            <person name="Luo R."/>
            <person name="Xu F."/>
            <person name="Yang P."/>
            <person name="Zhang L."/>
            <person name="Wang X."/>
            <person name="Qi H."/>
            <person name="Xiong Z."/>
            <person name="Que H."/>
            <person name="Xie Y."/>
            <person name="Holland P.W."/>
            <person name="Paps J."/>
            <person name="Zhu Y."/>
            <person name="Wu F."/>
            <person name="Chen Y."/>
            <person name="Wang J."/>
            <person name="Peng C."/>
            <person name="Meng J."/>
            <person name="Yang L."/>
            <person name="Liu J."/>
            <person name="Wen B."/>
            <person name="Zhang N."/>
            <person name="Huang Z."/>
            <person name="Zhu Q."/>
            <person name="Feng Y."/>
            <person name="Mount A."/>
            <person name="Hedgecock D."/>
            <person name="Xu Z."/>
            <person name="Liu Y."/>
            <person name="Domazet-Loso T."/>
            <person name="Du Y."/>
            <person name="Sun X."/>
            <person name="Zhang S."/>
            <person name="Liu B."/>
            <person name="Cheng P."/>
            <person name="Jiang X."/>
            <person name="Li J."/>
            <person name="Fan D."/>
            <person name="Wang W."/>
            <person name="Fu W."/>
            <person name="Wang T."/>
            <person name="Wang B."/>
            <person name="Zhang J."/>
            <person name="Peng Z."/>
            <person name="Li Y."/>
            <person name="Li N."/>
            <person name="Wang J."/>
            <person name="Chen M."/>
            <person name="He Y."/>
            <person name="Tan F."/>
            <person name="Song X."/>
            <person name="Zheng Q."/>
            <person name="Huang R."/>
            <person name="Yang H."/>
            <person name="Du X."/>
            <person name="Chen L."/>
            <person name="Yang M."/>
            <person name="Gaffney P.M."/>
            <person name="Wang S."/>
            <person name="Luo L."/>
            <person name="She Z."/>
            <person name="Ming Y."/>
            <person name="Huang W."/>
            <person name="Zhang S."/>
            <person name="Huang B."/>
            <person name="Zhang Y."/>
            <person name="Qu T."/>
            <person name="Ni P."/>
            <person name="Miao G."/>
            <person name="Wang J."/>
            <person name="Wang Q."/>
            <person name="Steinberg C.E."/>
            <person name="Wang H."/>
            <person name="Li N."/>
            <person name="Qian L."/>
            <person name="Zhang G."/>
            <person name="Li Y."/>
            <person name="Yang H."/>
            <person name="Liu X."/>
            <person name="Wang J."/>
            <person name="Yin Y."/>
            <person name="Wang J."/>
        </authorList>
    </citation>
    <scope>NUCLEOTIDE SEQUENCE [LARGE SCALE GENOMIC DNA]</scope>
    <source>
        <strain evidence="6">05x7-T-G4-1.051#20</strain>
    </source>
</reference>
<dbReference type="SUPFAM" id="SSF51556">
    <property type="entry name" value="Metallo-dependent hydrolases"/>
    <property type="match status" value="1"/>
</dbReference>
<evidence type="ECO:0000259" key="5">
    <source>
        <dbReference type="Pfam" id="PF01833"/>
    </source>
</evidence>
<feature type="domain" description="Adenosine deaminase" evidence="4">
    <location>
        <begin position="278"/>
        <end position="508"/>
    </location>
</feature>
<dbReference type="Pfam" id="PF00962">
    <property type="entry name" value="A_deaminase"/>
    <property type="match status" value="1"/>
</dbReference>
<dbReference type="EMBL" id="JH817914">
    <property type="protein sequence ID" value="EKC39861.1"/>
    <property type="molecule type" value="Genomic_DNA"/>
</dbReference>
<dbReference type="OrthoDB" id="7202371at2759"/>
<dbReference type="AlphaFoldDB" id="K1RXW6"/>
<dbReference type="InterPro" id="IPR001365">
    <property type="entry name" value="A_deaminase_dom"/>
</dbReference>
<dbReference type="GO" id="GO:0046872">
    <property type="term" value="F:metal ion binding"/>
    <property type="evidence" value="ECO:0007669"/>
    <property type="project" value="UniProtKB-KW"/>
</dbReference>
<dbReference type="Pfam" id="PF01833">
    <property type="entry name" value="TIG"/>
    <property type="match status" value="1"/>
</dbReference>
<protein>
    <submittedName>
        <fullName evidence="6">Atrial gland-specific antigen</fullName>
    </submittedName>
</protein>
<dbReference type="HOGENOM" id="CLU_421058_0_0_1"/>
<dbReference type="GO" id="GO:0005615">
    <property type="term" value="C:extracellular space"/>
    <property type="evidence" value="ECO:0007669"/>
    <property type="project" value="TreeGrafter"/>
</dbReference>
<dbReference type="InterPro" id="IPR032466">
    <property type="entry name" value="Metal_Hydrolase"/>
</dbReference>
<dbReference type="GO" id="GO:0046103">
    <property type="term" value="P:inosine biosynthetic process"/>
    <property type="evidence" value="ECO:0007669"/>
    <property type="project" value="TreeGrafter"/>
</dbReference>
<dbReference type="SUPFAM" id="SSF81296">
    <property type="entry name" value="E set domains"/>
    <property type="match status" value="1"/>
</dbReference>
<evidence type="ECO:0000259" key="4">
    <source>
        <dbReference type="Pfam" id="PF00962"/>
    </source>
</evidence>
<dbReference type="Gene3D" id="3.20.20.140">
    <property type="entry name" value="Metal-dependent hydrolases"/>
    <property type="match status" value="1"/>
</dbReference>
<keyword evidence="2" id="KW-0479">Metal-binding</keyword>
<dbReference type="FunFam" id="3.20.20.140:FF:000185">
    <property type="entry name" value="Uncharacterized protein"/>
    <property type="match status" value="1"/>
</dbReference>
<evidence type="ECO:0000256" key="1">
    <source>
        <dbReference type="ARBA" id="ARBA00001947"/>
    </source>
</evidence>
<feature type="domain" description="IPT/TIG" evidence="5">
    <location>
        <begin position="539"/>
        <end position="631"/>
    </location>
</feature>
<dbReference type="KEGG" id="crg:105343616"/>
<organism evidence="6">
    <name type="scientific">Magallana gigas</name>
    <name type="common">Pacific oyster</name>
    <name type="synonym">Crassostrea gigas</name>
    <dbReference type="NCBI Taxonomy" id="29159"/>
    <lineage>
        <taxon>Eukaryota</taxon>
        <taxon>Metazoa</taxon>
        <taxon>Spiralia</taxon>
        <taxon>Lophotrochozoa</taxon>
        <taxon>Mollusca</taxon>
        <taxon>Bivalvia</taxon>
        <taxon>Autobranchia</taxon>
        <taxon>Pteriomorphia</taxon>
        <taxon>Ostreida</taxon>
        <taxon>Ostreoidea</taxon>
        <taxon>Ostreidae</taxon>
        <taxon>Magallana</taxon>
    </lineage>
</organism>
<dbReference type="Gene3D" id="2.60.40.10">
    <property type="entry name" value="Immunoglobulins"/>
    <property type="match status" value="1"/>
</dbReference>
<dbReference type="InParanoid" id="K1RXW6"/>
<keyword evidence="3" id="KW-0378">Hydrolase</keyword>
<dbReference type="GO" id="GO:0006154">
    <property type="term" value="P:adenosine catabolic process"/>
    <property type="evidence" value="ECO:0007669"/>
    <property type="project" value="TreeGrafter"/>
</dbReference>
<evidence type="ECO:0000313" key="6">
    <source>
        <dbReference type="EMBL" id="EKC39861.1"/>
    </source>
</evidence>
<dbReference type="PANTHER" id="PTHR11409">
    <property type="entry name" value="ADENOSINE DEAMINASE"/>
    <property type="match status" value="1"/>
</dbReference>
<dbReference type="InterPro" id="IPR014756">
    <property type="entry name" value="Ig_E-set"/>
</dbReference>
<dbReference type="GO" id="GO:0004000">
    <property type="term" value="F:adenosine deaminase activity"/>
    <property type="evidence" value="ECO:0007669"/>
    <property type="project" value="TreeGrafter"/>
</dbReference>
<dbReference type="CDD" id="cd00603">
    <property type="entry name" value="IPT_PCSR"/>
    <property type="match status" value="1"/>
</dbReference>
<dbReference type="InterPro" id="IPR006330">
    <property type="entry name" value="Ado/ade_deaminase"/>
</dbReference>
<proteinExistence type="predicted"/>